<dbReference type="Gene3D" id="2.40.50.930">
    <property type="match status" value="1"/>
</dbReference>
<evidence type="ECO:0000256" key="9">
    <source>
        <dbReference type="SAM" id="MobiDB-lite"/>
    </source>
</evidence>
<feature type="compositionally biased region" description="Low complexity" evidence="9">
    <location>
        <begin position="337"/>
        <end position="354"/>
    </location>
</feature>
<keyword evidence="7 8" id="KW-0067">ATP-binding</keyword>
<evidence type="ECO:0000259" key="12">
    <source>
        <dbReference type="PROSITE" id="PS51985"/>
    </source>
</evidence>
<feature type="compositionally biased region" description="Polar residues" evidence="9">
    <location>
        <begin position="856"/>
        <end position="880"/>
    </location>
</feature>
<evidence type="ECO:0000259" key="11">
    <source>
        <dbReference type="PROSITE" id="PS51984"/>
    </source>
</evidence>
<keyword evidence="6" id="KW-0418">Kinase</keyword>
<feature type="domain" description="Protein kinase" evidence="10">
    <location>
        <begin position="2"/>
        <end position="273"/>
    </location>
</feature>
<evidence type="ECO:0008006" key="16">
    <source>
        <dbReference type="Google" id="ProtNLM"/>
    </source>
</evidence>
<dbReference type="PROSITE" id="PS00108">
    <property type="entry name" value="PROTEIN_KINASE_ST"/>
    <property type="match status" value="1"/>
</dbReference>
<dbReference type="InterPro" id="IPR000719">
    <property type="entry name" value="Prot_kinase_dom"/>
</dbReference>
<evidence type="ECO:0000256" key="4">
    <source>
        <dbReference type="ARBA" id="ARBA00022679"/>
    </source>
</evidence>
<dbReference type="Gene3D" id="3.30.1120.130">
    <property type="match status" value="1"/>
</dbReference>
<evidence type="ECO:0000256" key="6">
    <source>
        <dbReference type="ARBA" id="ARBA00022777"/>
    </source>
</evidence>
<dbReference type="Pfam" id="PF18190">
    <property type="entry name" value="Plk4_PB1"/>
    <property type="match status" value="1"/>
</dbReference>
<dbReference type="GO" id="GO:0004674">
    <property type="term" value="F:protein serine/threonine kinase activity"/>
    <property type="evidence" value="ECO:0007669"/>
    <property type="project" value="UniProtKB-KW"/>
</dbReference>
<protein>
    <recommendedName>
        <fullName evidence="16">Polo kinase</fullName>
    </recommendedName>
</protein>
<feature type="compositionally biased region" description="Low complexity" evidence="9">
    <location>
        <begin position="824"/>
        <end position="841"/>
    </location>
</feature>
<dbReference type="FunFam" id="1.10.510.10:FF:000571">
    <property type="entry name" value="Maternal embryonic leucine zipper kinase"/>
    <property type="match status" value="1"/>
</dbReference>
<dbReference type="CDD" id="cd13114">
    <property type="entry name" value="POLO_box_Plk4_1"/>
    <property type="match status" value="1"/>
</dbReference>
<reference evidence="13" key="1">
    <citation type="submission" date="2021-02" db="EMBL/GenBank/DDBJ databases">
        <authorList>
            <person name="Nowell W R."/>
        </authorList>
    </citation>
    <scope>NUCLEOTIDE SEQUENCE</scope>
</reference>
<keyword evidence="3" id="KW-0723">Serine/threonine-protein kinase</keyword>
<evidence type="ECO:0000259" key="10">
    <source>
        <dbReference type="PROSITE" id="PS50011"/>
    </source>
</evidence>
<dbReference type="InterPro" id="IPR033698">
    <property type="entry name" value="POLO_box_Plk4_2"/>
</dbReference>
<dbReference type="SMART" id="SM00220">
    <property type="entry name" value="S_TKc"/>
    <property type="match status" value="1"/>
</dbReference>
<feature type="region of interest" description="Disordered" evidence="9">
    <location>
        <begin position="806"/>
        <end position="880"/>
    </location>
</feature>
<feature type="compositionally biased region" description="Low complexity" evidence="9">
    <location>
        <begin position="409"/>
        <end position="418"/>
    </location>
</feature>
<keyword evidence="2" id="KW-0963">Cytoplasm</keyword>
<sequence>DYKVFEELGKGGFATVYKAIRKMDNLEVACKMIDRKKIQKSSLQHRTQTRCIMQERLKSEIEIHSRLKHPHIVDLLNYFEDENYVYLILELCHKGDLEKYLKTKKVLTENEKIYTIFFFPARVYVKQVIEGLQYLHGHGILHRDIKLQNLLLTENYDIKIADFGLAKKVETRDEKNHTMCGTPNFLSPEIAMRTAHSFETDVWSLGILISTLLTGRPPFDTENILSTLSRVAKVDYELPSSLSEEAQDLINNILQKQPENRLTLSQVKEHPFFSKDYSRHSSSYERSYEKLFSTMGPDASVDSGLGASSVRSGYSRPHSHHPPSSYDRNYAAARYTSNPISPPSSQQSSYLSRSKTPHDLLNNIYPTTSTPLMSSSSNNMYQNSITPSQPLRAGRSPSLDIRRNDGEWTTTSNNNTTNDMTRPDSASSSLVSRDSGLPRSDLKSSRDYSAKSSGADSSKYSSSYRNGLASSSLSSVSCAQSMRSSRNNVASDEQQQQQQTTMSEALRRTATVNLDDSCEHHNIHEILQQLSTQRLRPLRQATRSVIMSILENGEVVLESTRTKGTKKRVIDVFRISLDGNKTIDCAMVNLTGNVESQKDESYVPNSRHGSPIGDHPPPLPKDKGAYLEYEFDNLPSAYWKKYQYALKFVNLVRSRTHKVVLHTPEAKCVLMETAIDFEVSFVCGVKIMIYRDGFKLDDPLKIKLSNGIDGSTTILDYERATTPNSSGIGHFAPELQNMLESSFKFYNYCLSKERLLEEDQRLYPQIQTFPVIFGKRSNTSHDNRPASACSIGRSLSQQFGSSSTVNELGLPLTSNNGGGGGTSGVSNTSSSPTLHSSGHTLPIRRTFASDSDIRRSQNMSVSSSNQILNSNYPSASIQNTSGTRTTHALLYQPPYSTAATDQQTALKSYNYRAIPLQQHQQYSVTQLPSSSSSSSLSRLGNSNSNGIFSSTTSFNSTASSSTATTTAIPFKKNVQGVGSICQQHNGDVEIQFVDGSLMRLTVNLDEEQVYTDSNGKRYYFDRFGQQEIPDVVKQKLFLIQKYKLFESLTLNNNINNQK</sequence>
<dbReference type="InterPro" id="IPR011009">
    <property type="entry name" value="Kinase-like_dom_sf"/>
</dbReference>
<feature type="domain" description="Cryptic POLO box 1 (CPB1)" evidence="11">
    <location>
        <begin position="522"/>
        <end position="655"/>
    </location>
</feature>
<dbReference type="InterPro" id="IPR017441">
    <property type="entry name" value="Protein_kinase_ATP_BS"/>
</dbReference>
<name>A0A814YM26_9BILA</name>
<evidence type="ECO:0000256" key="3">
    <source>
        <dbReference type="ARBA" id="ARBA00022527"/>
    </source>
</evidence>
<comment type="caution">
    <text evidence="13">The sequence shown here is derived from an EMBL/GenBank/DDBJ whole genome shotgun (WGS) entry which is preliminary data.</text>
</comment>
<feature type="region of interest" description="Disordered" evidence="9">
    <location>
        <begin position="303"/>
        <end position="466"/>
    </location>
</feature>
<dbReference type="GO" id="GO:0005737">
    <property type="term" value="C:cytoplasm"/>
    <property type="evidence" value="ECO:0007669"/>
    <property type="project" value="UniProtKB-SubCell"/>
</dbReference>
<feature type="region of interest" description="Disordered" evidence="9">
    <location>
        <begin position="479"/>
        <end position="503"/>
    </location>
</feature>
<dbReference type="FunFam" id="3.30.200.20:FF:000042">
    <property type="entry name" value="Aurora kinase A"/>
    <property type="match status" value="1"/>
</dbReference>
<dbReference type="Gene3D" id="3.30.1120.120">
    <property type="match status" value="1"/>
</dbReference>
<dbReference type="SUPFAM" id="SSF56112">
    <property type="entry name" value="Protein kinase-like (PK-like)"/>
    <property type="match status" value="1"/>
</dbReference>
<comment type="subcellular location">
    <subcellularLocation>
        <location evidence="1">Cytoplasm</location>
    </subcellularLocation>
</comment>
<dbReference type="Pfam" id="PF18409">
    <property type="entry name" value="Plk4_PB2"/>
    <property type="match status" value="1"/>
</dbReference>
<evidence type="ECO:0000256" key="1">
    <source>
        <dbReference type="ARBA" id="ARBA00004496"/>
    </source>
</evidence>
<evidence type="ECO:0000256" key="2">
    <source>
        <dbReference type="ARBA" id="ARBA00022490"/>
    </source>
</evidence>
<dbReference type="InterPro" id="IPR046437">
    <property type="entry name" value="Ser_Thr-PK_POLO_box_1_sf"/>
</dbReference>
<dbReference type="GO" id="GO:0005524">
    <property type="term" value="F:ATP binding"/>
    <property type="evidence" value="ECO:0007669"/>
    <property type="project" value="UniProtKB-UniRule"/>
</dbReference>
<keyword evidence="15" id="KW-1185">Reference proteome</keyword>
<keyword evidence="5 8" id="KW-0547">Nucleotide-binding</keyword>
<dbReference type="InterPro" id="IPR033699">
    <property type="entry name" value="POLO_box_Plk4_1"/>
</dbReference>
<feature type="compositionally biased region" description="Basic and acidic residues" evidence="9">
    <location>
        <begin position="440"/>
        <end position="449"/>
    </location>
</feature>
<feature type="domain" description="Cryptic POLO box 2 (CPB2)" evidence="12">
    <location>
        <begin position="656"/>
        <end position="783"/>
    </location>
</feature>
<dbReference type="AlphaFoldDB" id="A0A814YM26"/>
<dbReference type="Proteomes" id="UP000663829">
    <property type="component" value="Unassembled WGS sequence"/>
</dbReference>
<dbReference type="Proteomes" id="UP000681722">
    <property type="component" value="Unassembled WGS sequence"/>
</dbReference>
<proteinExistence type="predicted"/>
<keyword evidence="4" id="KW-0808">Transferase</keyword>
<dbReference type="PROSITE" id="PS00107">
    <property type="entry name" value="PROTEIN_KINASE_ATP"/>
    <property type="match status" value="1"/>
</dbReference>
<dbReference type="Pfam" id="PF00069">
    <property type="entry name" value="Pkinase"/>
    <property type="match status" value="1"/>
</dbReference>
<evidence type="ECO:0000313" key="14">
    <source>
        <dbReference type="EMBL" id="CAF3993995.1"/>
    </source>
</evidence>
<dbReference type="PANTHER" id="PTHR24345:SF91">
    <property type="entry name" value="SERINE_THREONINE-PROTEIN KINASE PLK4"/>
    <property type="match status" value="1"/>
</dbReference>
<dbReference type="GO" id="GO:0005634">
    <property type="term" value="C:nucleus"/>
    <property type="evidence" value="ECO:0007669"/>
    <property type="project" value="TreeGrafter"/>
</dbReference>
<evidence type="ECO:0000256" key="8">
    <source>
        <dbReference type="PROSITE-ProRule" id="PRU10141"/>
    </source>
</evidence>
<feature type="compositionally biased region" description="Low complexity" evidence="9">
    <location>
        <begin position="366"/>
        <end position="380"/>
    </location>
</feature>
<dbReference type="PROSITE" id="PS51985">
    <property type="entry name" value="CPB2"/>
    <property type="match status" value="1"/>
</dbReference>
<dbReference type="Gene3D" id="1.10.510.10">
    <property type="entry name" value="Transferase(Phosphotransferase) domain 1"/>
    <property type="match status" value="1"/>
</dbReference>
<dbReference type="OrthoDB" id="10004143at2759"/>
<feature type="non-terminal residue" evidence="13">
    <location>
        <position position="1058"/>
    </location>
</feature>
<gene>
    <name evidence="13" type="ORF">GPM918_LOCUS25189</name>
    <name evidence="14" type="ORF">SRO942_LOCUS25195</name>
</gene>
<dbReference type="InterPro" id="IPR047108">
    <property type="entry name" value="Plk4-like_POLO_box_2_sf"/>
</dbReference>
<dbReference type="EMBL" id="CAJOBC010009686">
    <property type="protein sequence ID" value="CAF3993995.1"/>
    <property type="molecule type" value="Genomic_DNA"/>
</dbReference>
<dbReference type="InterPro" id="IPR008271">
    <property type="entry name" value="Ser/Thr_kinase_AS"/>
</dbReference>
<feature type="binding site" evidence="8">
    <location>
        <position position="31"/>
    </location>
    <ligand>
        <name>ATP</name>
        <dbReference type="ChEBI" id="CHEBI:30616"/>
    </ligand>
</feature>
<dbReference type="EMBL" id="CAJNOQ010009681">
    <property type="protein sequence ID" value="CAF1231342.1"/>
    <property type="molecule type" value="Genomic_DNA"/>
</dbReference>
<dbReference type="PANTHER" id="PTHR24345">
    <property type="entry name" value="SERINE/THREONINE-PROTEIN KINASE PLK"/>
    <property type="match status" value="1"/>
</dbReference>
<dbReference type="PROSITE" id="PS50011">
    <property type="entry name" value="PROTEIN_KINASE_DOM"/>
    <property type="match status" value="1"/>
</dbReference>
<feature type="region of interest" description="Disordered" evidence="9">
    <location>
        <begin position="599"/>
        <end position="619"/>
    </location>
</feature>
<organism evidence="13 15">
    <name type="scientific">Didymodactylos carnosus</name>
    <dbReference type="NCBI Taxonomy" id="1234261"/>
    <lineage>
        <taxon>Eukaryota</taxon>
        <taxon>Metazoa</taxon>
        <taxon>Spiralia</taxon>
        <taxon>Gnathifera</taxon>
        <taxon>Rotifera</taxon>
        <taxon>Eurotatoria</taxon>
        <taxon>Bdelloidea</taxon>
        <taxon>Philodinida</taxon>
        <taxon>Philodinidae</taxon>
        <taxon>Didymodactylos</taxon>
    </lineage>
</organism>
<evidence type="ECO:0000256" key="7">
    <source>
        <dbReference type="ARBA" id="ARBA00022840"/>
    </source>
</evidence>
<dbReference type="PROSITE" id="PS51984">
    <property type="entry name" value="CPB1"/>
    <property type="match status" value="1"/>
</dbReference>
<evidence type="ECO:0000256" key="5">
    <source>
        <dbReference type="ARBA" id="ARBA00022741"/>
    </source>
</evidence>
<feature type="compositionally biased region" description="Low complexity" evidence="9">
    <location>
        <begin position="450"/>
        <end position="466"/>
    </location>
</feature>
<evidence type="ECO:0000313" key="13">
    <source>
        <dbReference type="EMBL" id="CAF1231342.1"/>
    </source>
</evidence>
<feature type="compositionally biased region" description="Low complexity" evidence="9">
    <location>
        <begin position="425"/>
        <end position="435"/>
    </location>
</feature>
<feature type="compositionally biased region" description="Polar residues" evidence="9">
    <location>
        <begin position="482"/>
        <end position="493"/>
    </location>
</feature>
<accession>A0A814YM26</accession>
<evidence type="ECO:0000313" key="15">
    <source>
        <dbReference type="Proteomes" id="UP000663829"/>
    </source>
</evidence>